<feature type="region of interest" description="Disordered" evidence="1">
    <location>
        <begin position="213"/>
        <end position="235"/>
    </location>
</feature>
<dbReference type="Proteomes" id="UP001153555">
    <property type="component" value="Unassembled WGS sequence"/>
</dbReference>
<protein>
    <submittedName>
        <fullName evidence="2">Uncharacterized protein</fullName>
    </submittedName>
</protein>
<feature type="region of interest" description="Disordered" evidence="1">
    <location>
        <begin position="34"/>
        <end position="144"/>
    </location>
</feature>
<evidence type="ECO:0000313" key="2">
    <source>
        <dbReference type="EMBL" id="CAA0806904.1"/>
    </source>
</evidence>
<dbReference type="AlphaFoldDB" id="A0A9N7MJ82"/>
<evidence type="ECO:0000256" key="1">
    <source>
        <dbReference type="SAM" id="MobiDB-lite"/>
    </source>
</evidence>
<keyword evidence="3" id="KW-1185">Reference proteome</keyword>
<accession>A0A9N7MJ82</accession>
<dbReference type="EMBL" id="CACSLK010000984">
    <property type="protein sequence ID" value="CAA0806904.1"/>
    <property type="molecule type" value="Genomic_DNA"/>
</dbReference>
<proteinExistence type="predicted"/>
<feature type="compositionally biased region" description="Basic and acidic residues" evidence="1">
    <location>
        <begin position="126"/>
        <end position="137"/>
    </location>
</feature>
<feature type="compositionally biased region" description="Acidic residues" evidence="1">
    <location>
        <begin position="102"/>
        <end position="125"/>
    </location>
</feature>
<sequence length="235" mass="26722">MGCSVSRLDSHGHPFSARLRPLLLQRFDEMKARRHHVGHPLKDPTPSKKELLSSDDIDKNTDDDINDHHPMIKPEQEPLNKNHNNNDGRYKDEAKEAKEDDVFMDADEDVEGDDNDDVDDDDSDSESERRIGHREDDAFPGSPSFRVYFKDNEIEDGHVGLGKNDVFKKKLVSKEEVTSSKESSVEKKVKKGKKKRSFRKVLPKNLLGVKSCYTPSHSHASSLDNSQLLVEKMTT</sequence>
<comment type="caution">
    <text evidence="2">The sequence shown here is derived from an EMBL/GenBank/DDBJ whole genome shotgun (WGS) entry which is preliminary data.</text>
</comment>
<feature type="compositionally biased region" description="Basic and acidic residues" evidence="1">
    <location>
        <begin position="40"/>
        <end position="101"/>
    </location>
</feature>
<name>A0A9N7MJ82_STRHE</name>
<gene>
    <name evidence="2" type="ORF">SHERM_09781</name>
</gene>
<evidence type="ECO:0000313" key="3">
    <source>
        <dbReference type="Proteomes" id="UP001153555"/>
    </source>
</evidence>
<dbReference type="OrthoDB" id="914273at2759"/>
<organism evidence="2 3">
    <name type="scientific">Striga hermonthica</name>
    <name type="common">Purple witchweed</name>
    <name type="synonym">Buchnera hermonthica</name>
    <dbReference type="NCBI Taxonomy" id="68872"/>
    <lineage>
        <taxon>Eukaryota</taxon>
        <taxon>Viridiplantae</taxon>
        <taxon>Streptophyta</taxon>
        <taxon>Embryophyta</taxon>
        <taxon>Tracheophyta</taxon>
        <taxon>Spermatophyta</taxon>
        <taxon>Magnoliopsida</taxon>
        <taxon>eudicotyledons</taxon>
        <taxon>Gunneridae</taxon>
        <taxon>Pentapetalae</taxon>
        <taxon>asterids</taxon>
        <taxon>lamiids</taxon>
        <taxon>Lamiales</taxon>
        <taxon>Orobanchaceae</taxon>
        <taxon>Buchnereae</taxon>
        <taxon>Striga</taxon>
    </lineage>
</organism>
<reference evidence="2" key="1">
    <citation type="submission" date="2019-12" db="EMBL/GenBank/DDBJ databases">
        <authorList>
            <person name="Scholes J."/>
        </authorList>
    </citation>
    <scope>NUCLEOTIDE SEQUENCE</scope>
</reference>